<feature type="region of interest" description="Disordered" evidence="1">
    <location>
        <begin position="390"/>
        <end position="437"/>
    </location>
</feature>
<feature type="compositionally biased region" description="Low complexity" evidence="1">
    <location>
        <begin position="203"/>
        <end position="219"/>
    </location>
</feature>
<dbReference type="Proteomes" id="UP000018050">
    <property type="component" value="Unassembled WGS sequence"/>
</dbReference>
<dbReference type="VEuPathDB" id="ToxoDB:EAH_00013620"/>
<dbReference type="OrthoDB" id="445277at2759"/>
<feature type="compositionally biased region" description="Polar residues" evidence="1">
    <location>
        <begin position="1"/>
        <end position="46"/>
    </location>
</feature>
<organism evidence="2 3">
    <name type="scientific">Eimeria acervulina</name>
    <name type="common">Coccidian parasite</name>
    <dbReference type="NCBI Taxonomy" id="5801"/>
    <lineage>
        <taxon>Eukaryota</taxon>
        <taxon>Sar</taxon>
        <taxon>Alveolata</taxon>
        <taxon>Apicomplexa</taxon>
        <taxon>Conoidasida</taxon>
        <taxon>Coccidia</taxon>
        <taxon>Eucoccidiorida</taxon>
        <taxon>Eimeriorina</taxon>
        <taxon>Eimeriidae</taxon>
        <taxon>Eimeria</taxon>
    </lineage>
</organism>
<dbReference type="EMBL" id="HG671138">
    <property type="protein sequence ID" value="CDI80086.1"/>
    <property type="molecule type" value="Genomic_DNA"/>
</dbReference>
<feature type="compositionally biased region" description="Low complexity" evidence="1">
    <location>
        <begin position="124"/>
        <end position="152"/>
    </location>
</feature>
<feature type="compositionally biased region" description="Polar residues" evidence="1">
    <location>
        <begin position="86"/>
        <end position="113"/>
    </location>
</feature>
<reference evidence="2" key="2">
    <citation type="submission" date="2013-10" db="EMBL/GenBank/DDBJ databases">
        <authorList>
            <person name="Aslett M."/>
        </authorList>
    </citation>
    <scope>NUCLEOTIDE SEQUENCE</scope>
    <source>
        <strain evidence="2">Houghton</strain>
    </source>
</reference>
<feature type="region of interest" description="Disordered" evidence="1">
    <location>
        <begin position="1"/>
        <end position="73"/>
    </location>
</feature>
<reference evidence="2" key="1">
    <citation type="submission" date="2013-10" db="EMBL/GenBank/DDBJ databases">
        <title>Genomic analysis of the causative agents of coccidiosis in chickens.</title>
        <authorList>
            <person name="Reid A.J."/>
            <person name="Blake D."/>
            <person name="Billington K."/>
            <person name="Browne H."/>
            <person name="Dunn M."/>
            <person name="Hung S."/>
            <person name="Kawahara F."/>
            <person name="Miranda-Saavedra D."/>
            <person name="Mourier T."/>
            <person name="Nagra H."/>
            <person name="Otto T.D."/>
            <person name="Rawlings N."/>
            <person name="Sanchez A."/>
            <person name="Sanders M."/>
            <person name="Subramaniam C."/>
            <person name="Tay Y."/>
            <person name="Dear P."/>
            <person name="Doerig C."/>
            <person name="Gruber A."/>
            <person name="Parkinson J."/>
            <person name="Shirley M."/>
            <person name="Wan K.L."/>
            <person name="Berriman M."/>
            <person name="Tomley F."/>
            <person name="Pain A."/>
        </authorList>
    </citation>
    <scope>NUCLEOTIDE SEQUENCE</scope>
    <source>
        <strain evidence="2">Houghton</strain>
    </source>
</reference>
<keyword evidence="3" id="KW-1185">Reference proteome</keyword>
<feature type="region of interest" description="Disordered" evidence="1">
    <location>
        <begin position="86"/>
        <end position="240"/>
    </location>
</feature>
<name>U6GIM2_EIMAC</name>
<protein>
    <submittedName>
        <fullName evidence="2">Uncharacterized protein</fullName>
    </submittedName>
</protein>
<gene>
    <name evidence="2" type="ORF">EAH_00013620</name>
</gene>
<evidence type="ECO:0000313" key="3">
    <source>
        <dbReference type="Proteomes" id="UP000018050"/>
    </source>
</evidence>
<dbReference type="GeneID" id="25269432"/>
<evidence type="ECO:0000313" key="2">
    <source>
        <dbReference type="EMBL" id="CDI80086.1"/>
    </source>
</evidence>
<feature type="compositionally biased region" description="Low complexity" evidence="1">
    <location>
        <begin position="169"/>
        <end position="185"/>
    </location>
</feature>
<accession>U6GIM2</accession>
<evidence type="ECO:0000256" key="1">
    <source>
        <dbReference type="SAM" id="MobiDB-lite"/>
    </source>
</evidence>
<feature type="compositionally biased region" description="Basic residues" evidence="1">
    <location>
        <begin position="418"/>
        <end position="429"/>
    </location>
</feature>
<proteinExistence type="predicted"/>
<dbReference type="AlphaFoldDB" id="U6GIM2"/>
<dbReference type="RefSeq" id="XP_013249905.1">
    <property type="nucleotide sequence ID" value="XM_013394451.1"/>
</dbReference>
<feature type="compositionally biased region" description="Basic residues" evidence="1">
    <location>
        <begin position="188"/>
        <end position="198"/>
    </location>
</feature>
<sequence length="437" mass="47898">MGPHTTARSRGSSPCSSANSRTSSQANITSIINSNTPDASREVVNTSDERTVATDLRSNSSSSSKDSHGGTSNDCCYLKDCSGNEKQASRTSKNIRGSSENIRGSSASKNIEASSIEGPAATAGPRSRSSSGSSDDVIVISPPSIKRSPRSPLAAERAYRRSGRRRRSSSSNSNRSISGKGRSNRPVGRPKHALTRRLHGWESSSNTSRSSRRTSSSRSIGGREEDSRGTHYRRHQYRGNTSIRAHFNKEALGPSLQHLYAEPQLRVLVAAFTGQFIRYRVCCPRWLPPVCFRFLYLLFLHLPLGAVHRFIATGGRAGAAEALEVGLMTGTRLMLLLLVMVLTSCEEFAVRSPSPQRRRAKGEMWDTRLGQWKSRAGGVYIPPTPEELQAAEGQQRALREQHQHARSTSALSGGLSPRRQRSPSLRVRRERGSPVYE</sequence>